<dbReference type="RefSeq" id="WP_145107087.1">
    <property type="nucleotide sequence ID" value="NZ_CP036349.1"/>
</dbReference>
<keyword evidence="1" id="KW-0805">Transcription regulation</keyword>
<dbReference type="GO" id="GO:0006355">
    <property type="term" value="P:regulation of DNA-templated transcription"/>
    <property type="evidence" value="ECO:0007669"/>
    <property type="project" value="InterPro"/>
</dbReference>
<dbReference type="SUPFAM" id="SSF52172">
    <property type="entry name" value="CheY-like"/>
    <property type="match status" value="1"/>
</dbReference>
<dbReference type="Proteomes" id="UP000316426">
    <property type="component" value="Chromosome"/>
</dbReference>
<dbReference type="InterPro" id="IPR011006">
    <property type="entry name" value="CheY-like_superfamily"/>
</dbReference>
<accession>A0A518K3M1</accession>
<feature type="modified residue" description="4-aspartylphosphate" evidence="4">
    <location>
        <position position="68"/>
    </location>
</feature>
<evidence type="ECO:0000256" key="2">
    <source>
        <dbReference type="ARBA" id="ARBA00023125"/>
    </source>
</evidence>
<dbReference type="Gene3D" id="3.40.50.2300">
    <property type="match status" value="1"/>
</dbReference>
<dbReference type="PRINTS" id="PR00038">
    <property type="entry name" value="HTHLUXR"/>
</dbReference>
<dbReference type="Pfam" id="PF00196">
    <property type="entry name" value="GerE"/>
    <property type="match status" value="1"/>
</dbReference>
<reference evidence="7 8" key="1">
    <citation type="submission" date="2019-02" db="EMBL/GenBank/DDBJ databases">
        <title>Deep-cultivation of Planctomycetes and their phenomic and genomic characterization uncovers novel biology.</title>
        <authorList>
            <person name="Wiegand S."/>
            <person name="Jogler M."/>
            <person name="Boedeker C."/>
            <person name="Pinto D."/>
            <person name="Vollmers J."/>
            <person name="Rivas-Marin E."/>
            <person name="Kohn T."/>
            <person name="Peeters S.H."/>
            <person name="Heuer A."/>
            <person name="Rast P."/>
            <person name="Oberbeckmann S."/>
            <person name="Bunk B."/>
            <person name="Jeske O."/>
            <person name="Meyerdierks A."/>
            <person name="Storesund J.E."/>
            <person name="Kallscheuer N."/>
            <person name="Luecker S."/>
            <person name="Lage O.M."/>
            <person name="Pohl T."/>
            <person name="Merkel B.J."/>
            <person name="Hornburger P."/>
            <person name="Mueller R.-W."/>
            <person name="Bruemmer F."/>
            <person name="Labrenz M."/>
            <person name="Spormann A.M."/>
            <person name="Op den Camp H."/>
            <person name="Overmann J."/>
            <person name="Amann R."/>
            <person name="Jetten M.S.M."/>
            <person name="Mascher T."/>
            <person name="Medema M.H."/>
            <person name="Devos D.P."/>
            <person name="Kaster A.-K."/>
            <person name="Ovreas L."/>
            <person name="Rohde M."/>
            <person name="Galperin M.Y."/>
            <person name="Jogler C."/>
        </authorList>
    </citation>
    <scope>NUCLEOTIDE SEQUENCE [LARGE SCALE GENOMIC DNA]</scope>
    <source>
        <strain evidence="7 8">Spa11</strain>
    </source>
</reference>
<keyword evidence="3" id="KW-0804">Transcription</keyword>
<dbReference type="GO" id="GO:0003677">
    <property type="term" value="F:DNA binding"/>
    <property type="evidence" value="ECO:0007669"/>
    <property type="project" value="UniProtKB-KW"/>
</dbReference>
<dbReference type="Pfam" id="PF00072">
    <property type="entry name" value="Response_reg"/>
    <property type="match status" value="1"/>
</dbReference>
<dbReference type="AlphaFoldDB" id="A0A518K3M1"/>
<evidence type="ECO:0000259" key="6">
    <source>
        <dbReference type="PROSITE" id="PS50110"/>
    </source>
</evidence>
<protein>
    <submittedName>
        <fullName evidence="7">Transcriptional regulatory protein FixJ</fullName>
    </submittedName>
</protein>
<evidence type="ECO:0000313" key="7">
    <source>
        <dbReference type="EMBL" id="QDV72394.1"/>
    </source>
</evidence>
<evidence type="ECO:0000256" key="3">
    <source>
        <dbReference type="ARBA" id="ARBA00023163"/>
    </source>
</evidence>
<dbReference type="PANTHER" id="PTHR44688">
    <property type="entry name" value="DNA-BINDING TRANSCRIPTIONAL ACTIVATOR DEVR_DOSR"/>
    <property type="match status" value="1"/>
</dbReference>
<dbReference type="InterPro" id="IPR001789">
    <property type="entry name" value="Sig_transdc_resp-reg_receiver"/>
</dbReference>
<dbReference type="KEGG" id="bmei:Spa11_05690"/>
<keyword evidence="8" id="KW-1185">Reference proteome</keyword>
<evidence type="ECO:0000313" key="8">
    <source>
        <dbReference type="Proteomes" id="UP000316426"/>
    </source>
</evidence>
<dbReference type="SMART" id="SM00448">
    <property type="entry name" value="REC"/>
    <property type="match status" value="1"/>
</dbReference>
<evidence type="ECO:0000256" key="4">
    <source>
        <dbReference type="PROSITE-ProRule" id="PRU00169"/>
    </source>
</evidence>
<gene>
    <name evidence="7" type="primary">fixJ_1</name>
    <name evidence="7" type="ORF">Spa11_05690</name>
</gene>
<dbReference type="PANTHER" id="PTHR44688:SF16">
    <property type="entry name" value="DNA-BINDING TRANSCRIPTIONAL ACTIVATOR DEVR_DOSR"/>
    <property type="match status" value="1"/>
</dbReference>
<evidence type="ECO:0000256" key="1">
    <source>
        <dbReference type="ARBA" id="ARBA00023015"/>
    </source>
</evidence>
<feature type="domain" description="HTH luxR-type" evidence="5">
    <location>
        <begin position="149"/>
        <end position="214"/>
    </location>
</feature>
<proteinExistence type="predicted"/>
<evidence type="ECO:0000259" key="5">
    <source>
        <dbReference type="PROSITE" id="PS50043"/>
    </source>
</evidence>
<name>A0A518K3M1_9BACT</name>
<dbReference type="InterPro" id="IPR036388">
    <property type="entry name" value="WH-like_DNA-bd_sf"/>
</dbReference>
<sequence>MSDITTFTAGAESNSSRATIYIVESHPHVRDSVADLVTQRGYRCQTFASAEDFLAAGAMPRPGVLVLDYNVPGVNGRDVQDRLAGQHEPMPIIVTIGQADVPAAIQFMERCAVTVLEKPYQADDLITAIDRAVEHDQLHVRIRRRFEQISVAVSQLSTREKTVLQAIVEGQLNKAIARSLDVSVRTIEGDRAKIVEKFSAETTGEVVGLYAQYNLLTELGYLRGKSARVCC</sequence>
<organism evidence="7 8">
    <name type="scientific">Botrimarina mediterranea</name>
    <dbReference type="NCBI Taxonomy" id="2528022"/>
    <lineage>
        <taxon>Bacteria</taxon>
        <taxon>Pseudomonadati</taxon>
        <taxon>Planctomycetota</taxon>
        <taxon>Planctomycetia</taxon>
        <taxon>Pirellulales</taxon>
        <taxon>Lacipirellulaceae</taxon>
        <taxon>Botrimarina</taxon>
    </lineage>
</organism>
<dbReference type="PROSITE" id="PS50043">
    <property type="entry name" value="HTH_LUXR_2"/>
    <property type="match status" value="1"/>
</dbReference>
<dbReference type="EMBL" id="CP036349">
    <property type="protein sequence ID" value="QDV72394.1"/>
    <property type="molecule type" value="Genomic_DNA"/>
</dbReference>
<dbReference type="GO" id="GO:0000160">
    <property type="term" value="P:phosphorelay signal transduction system"/>
    <property type="evidence" value="ECO:0007669"/>
    <property type="project" value="InterPro"/>
</dbReference>
<dbReference type="InterPro" id="IPR000792">
    <property type="entry name" value="Tscrpt_reg_LuxR_C"/>
</dbReference>
<dbReference type="SMART" id="SM00421">
    <property type="entry name" value="HTH_LUXR"/>
    <property type="match status" value="1"/>
</dbReference>
<keyword evidence="4" id="KW-0597">Phosphoprotein</keyword>
<dbReference type="Gene3D" id="1.10.10.10">
    <property type="entry name" value="Winged helix-like DNA-binding domain superfamily/Winged helix DNA-binding domain"/>
    <property type="match status" value="1"/>
</dbReference>
<feature type="domain" description="Response regulatory" evidence="6">
    <location>
        <begin position="19"/>
        <end position="133"/>
    </location>
</feature>
<dbReference type="PROSITE" id="PS50110">
    <property type="entry name" value="RESPONSE_REGULATORY"/>
    <property type="match status" value="1"/>
</dbReference>
<keyword evidence="2" id="KW-0238">DNA-binding</keyword>